<proteinExistence type="predicted"/>
<reference evidence="1" key="1">
    <citation type="submission" date="2022-07" db="EMBL/GenBank/DDBJ databases">
        <authorList>
            <person name="Macas J."/>
            <person name="Novak P."/>
            <person name="Neumann P."/>
        </authorList>
    </citation>
    <scope>NUCLEOTIDE SEQUENCE</scope>
</reference>
<accession>A0A9P1DZP0</accession>
<organism evidence="1 2">
    <name type="scientific">Cuscuta europaea</name>
    <name type="common">European dodder</name>
    <dbReference type="NCBI Taxonomy" id="41803"/>
    <lineage>
        <taxon>Eukaryota</taxon>
        <taxon>Viridiplantae</taxon>
        <taxon>Streptophyta</taxon>
        <taxon>Embryophyta</taxon>
        <taxon>Tracheophyta</taxon>
        <taxon>Spermatophyta</taxon>
        <taxon>Magnoliopsida</taxon>
        <taxon>eudicotyledons</taxon>
        <taxon>Gunneridae</taxon>
        <taxon>Pentapetalae</taxon>
        <taxon>asterids</taxon>
        <taxon>lamiids</taxon>
        <taxon>Solanales</taxon>
        <taxon>Convolvulaceae</taxon>
        <taxon>Cuscuteae</taxon>
        <taxon>Cuscuta</taxon>
        <taxon>Cuscuta subgen. Cuscuta</taxon>
    </lineage>
</organism>
<name>A0A9P1DZP0_CUSEU</name>
<dbReference type="EMBL" id="CAMAPE010000005">
    <property type="protein sequence ID" value="CAH9067956.1"/>
    <property type="molecule type" value="Genomic_DNA"/>
</dbReference>
<dbReference type="AlphaFoldDB" id="A0A9P1DZP0"/>
<evidence type="ECO:0000313" key="1">
    <source>
        <dbReference type="EMBL" id="CAH9067956.1"/>
    </source>
</evidence>
<gene>
    <name evidence="1" type="ORF">CEURO_LOCUS2666</name>
</gene>
<sequence length="99" mass="11302">MLSLFQRLVSLFPGVNNSMSDHDMRGPTSFWNWLDRGRSRFWVFARKITEQVSSNRCAAEIHGGGKIAGEETGRLVDGVRWRGRDVVIEFVGDELGFWV</sequence>
<keyword evidence="2" id="KW-1185">Reference proteome</keyword>
<dbReference type="Proteomes" id="UP001152484">
    <property type="component" value="Unassembled WGS sequence"/>
</dbReference>
<comment type="caution">
    <text evidence="1">The sequence shown here is derived from an EMBL/GenBank/DDBJ whole genome shotgun (WGS) entry which is preliminary data.</text>
</comment>
<protein>
    <submittedName>
        <fullName evidence="1">Uncharacterized protein</fullName>
    </submittedName>
</protein>
<evidence type="ECO:0000313" key="2">
    <source>
        <dbReference type="Proteomes" id="UP001152484"/>
    </source>
</evidence>